<keyword evidence="2" id="KW-0472">Membrane</keyword>
<dbReference type="AlphaFoldDB" id="A0A4V0YG57"/>
<dbReference type="RefSeq" id="WP_129187564.1">
    <property type="nucleotide sequence ID" value="NZ_CP035493.1"/>
</dbReference>
<name>A0A4V0YG57_9MICO</name>
<dbReference type="Proteomes" id="UP000292118">
    <property type="component" value="Chromosome"/>
</dbReference>
<reference evidence="3 4" key="1">
    <citation type="submission" date="2019-01" db="EMBL/GenBank/DDBJ databases">
        <title>Genome sequencing of strain FW10M-9.</title>
        <authorList>
            <person name="Heo J."/>
            <person name="Kim S.-J."/>
            <person name="Kim J.-S."/>
            <person name="Hong S.-B."/>
            <person name="Kwon S.-W."/>
        </authorList>
    </citation>
    <scope>NUCLEOTIDE SEQUENCE [LARGE SCALE GENOMIC DNA]</scope>
    <source>
        <strain evidence="3 4">FW10M-9</strain>
    </source>
</reference>
<accession>A0A4V0YG57</accession>
<evidence type="ECO:0000256" key="2">
    <source>
        <dbReference type="SAM" id="Phobius"/>
    </source>
</evidence>
<keyword evidence="4" id="KW-1185">Reference proteome</keyword>
<organism evidence="3 4">
    <name type="scientific">Xylanimonas protaetiae</name>
    <dbReference type="NCBI Taxonomy" id="2509457"/>
    <lineage>
        <taxon>Bacteria</taxon>
        <taxon>Bacillati</taxon>
        <taxon>Actinomycetota</taxon>
        <taxon>Actinomycetes</taxon>
        <taxon>Micrococcales</taxon>
        <taxon>Promicromonosporaceae</taxon>
        <taxon>Xylanimonas</taxon>
    </lineage>
</organism>
<feature type="compositionally biased region" description="Basic and acidic residues" evidence="1">
    <location>
        <begin position="10"/>
        <end position="20"/>
    </location>
</feature>
<protein>
    <submittedName>
        <fullName evidence="3">Uncharacterized protein</fullName>
    </submittedName>
</protein>
<evidence type="ECO:0000313" key="4">
    <source>
        <dbReference type="Proteomes" id="UP000292118"/>
    </source>
</evidence>
<keyword evidence="2" id="KW-1133">Transmembrane helix</keyword>
<dbReference type="KEGG" id="xya:ET471_08385"/>
<feature type="transmembrane region" description="Helical" evidence="2">
    <location>
        <begin position="129"/>
        <end position="150"/>
    </location>
</feature>
<dbReference type="EMBL" id="CP035493">
    <property type="protein sequence ID" value="QAY70051.1"/>
    <property type="molecule type" value="Genomic_DNA"/>
</dbReference>
<feature type="transmembrane region" description="Helical" evidence="2">
    <location>
        <begin position="101"/>
        <end position="123"/>
    </location>
</feature>
<evidence type="ECO:0000256" key="1">
    <source>
        <dbReference type="SAM" id="MobiDB-lite"/>
    </source>
</evidence>
<sequence length="156" mass="16205">MTTYETWLSRQEEARHRPEPEPTCLVCETAVGVAYDVDLSASLCDEHDREFSAWADENPGAYYEDWPVIAPASFVAPNAELDSVLPADGAIAEGYASAHGAGVAIVGAVIMACLAGGFIALLSMPAGTVGQAVVGWGLIGSGLALLARIIKTGALQ</sequence>
<evidence type="ECO:0000313" key="3">
    <source>
        <dbReference type="EMBL" id="QAY70051.1"/>
    </source>
</evidence>
<dbReference type="OrthoDB" id="9885408at2"/>
<keyword evidence="2" id="KW-0812">Transmembrane</keyword>
<feature type="region of interest" description="Disordered" evidence="1">
    <location>
        <begin position="1"/>
        <end position="20"/>
    </location>
</feature>
<proteinExistence type="predicted"/>
<gene>
    <name evidence="3" type="ORF">ET471_08385</name>
</gene>